<evidence type="ECO:0000256" key="1">
    <source>
        <dbReference type="SAM" id="Phobius"/>
    </source>
</evidence>
<evidence type="ECO:0000313" key="2">
    <source>
        <dbReference type="Proteomes" id="UP000887569"/>
    </source>
</evidence>
<keyword evidence="1" id="KW-1133">Transmembrane helix</keyword>
<dbReference type="AlphaFoldDB" id="A0A914ZPY3"/>
<proteinExistence type="predicted"/>
<feature type="transmembrane region" description="Helical" evidence="1">
    <location>
        <begin position="68"/>
        <end position="87"/>
    </location>
</feature>
<reference evidence="3" key="1">
    <citation type="submission" date="2022-11" db="UniProtKB">
        <authorList>
            <consortium name="WormBaseParasite"/>
        </authorList>
    </citation>
    <scope>IDENTIFICATION</scope>
</reference>
<keyword evidence="1" id="KW-0812">Transmembrane</keyword>
<keyword evidence="2" id="KW-1185">Reference proteome</keyword>
<keyword evidence="1" id="KW-0472">Membrane</keyword>
<organism evidence="2 3">
    <name type="scientific">Parascaris univalens</name>
    <name type="common">Nematode worm</name>
    <dbReference type="NCBI Taxonomy" id="6257"/>
    <lineage>
        <taxon>Eukaryota</taxon>
        <taxon>Metazoa</taxon>
        <taxon>Ecdysozoa</taxon>
        <taxon>Nematoda</taxon>
        <taxon>Chromadorea</taxon>
        <taxon>Rhabditida</taxon>
        <taxon>Spirurina</taxon>
        <taxon>Ascaridomorpha</taxon>
        <taxon>Ascaridoidea</taxon>
        <taxon>Ascarididae</taxon>
        <taxon>Parascaris</taxon>
    </lineage>
</organism>
<evidence type="ECO:0000313" key="3">
    <source>
        <dbReference type="WBParaSite" id="PgB13_g019_t01"/>
    </source>
</evidence>
<dbReference type="WBParaSite" id="PgB13_g019_t01">
    <property type="protein sequence ID" value="PgB13_g019_t01"/>
    <property type="gene ID" value="PgB13_g019"/>
</dbReference>
<protein>
    <submittedName>
        <fullName evidence="3">Glycosyltransferase family 92 protein</fullName>
    </submittedName>
</protein>
<accession>A0A914ZPY3</accession>
<name>A0A914ZPY3_PARUN</name>
<sequence>MLADGPLTVCWELQEHRQLSTKTEDANAGNPFCVQFLQVHGRISSLRNKKGFGSTFEIRSTMKMKIRGEFFIICLLSAVIFLIYYEYTNPLPIFYRRNNQSANISKAIAFNARGIARKLRPYNVSLIVLRH</sequence>
<dbReference type="Proteomes" id="UP000887569">
    <property type="component" value="Unplaced"/>
</dbReference>